<protein>
    <recommendedName>
        <fullName evidence="7">DNA repair protein RAD51 homolog 3</fullName>
    </recommendedName>
</protein>
<feature type="domain" description="RecA family profile 1" evidence="9">
    <location>
        <begin position="32"/>
        <end position="222"/>
    </location>
</feature>
<evidence type="ECO:0000256" key="6">
    <source>
        <dbReference type="ARBA" id="ARBA00023242"/>
    </source>
</evidence>
<dbReference type="AlphaFoldDB" id="A0A9W9JT49"/>
<reference evidence="10" key="2">
    <citation type="journal article" date="2023" name="IMA Fungus">
        <title>Comparative genomic study of the Penicillium genus elucidates a diverse pangenome and 15 lateral gene transfer events.</title>
        <authorList>
            <person name="Petersen C."/>
            <person name="Sorensen T."/>
            <person name="Nielsen M.R."/>
            <person name="Sondergaard T.E."/>
            <person name="Sorensen J.L."/>
            <person name="Fitzpatrick D.A."/>
            <person name="Frisvad J.C."/>
            <person name="Nielsen K.L."/>
        </authorList>
    </citation>
    <scope>NUCLEOTIDE SEQUENCE</scope>
    <source>
        <strain evidence="10">IBT 30069</strain>
    </source>
</reference>
<dbReference type="InterPro" id="IPR027417">
    <property type="entry name" value="P-loop_NTPase"/>
</dbReference>
<keyword evidence="3" id="KW-0227">DNA damage</keyword>
<accession>A0A9W9JT49</accession>
<dbReference type="GO" id="GO:0007131">
    <property type="term" value="P:reciprocal meiotic recombination"/>
    <property type="evidence" value="ECO:0007669"/>
    <property type="project" value="TreeGrafter"/>
</dbReference>
<proteinExistence type="predicted"/>
<sequence length="340" mass="37754">MDAITDLFGFDQDTQPVVSISASQSLNESEFSREPISTGLPRFDQALNSASFDPQRAGGILRGQITEVFGPPGVGKTALALNIASHALREGDKVIWIDTSSPIPKPRLQELNPDTNTTINWENLIYFRTPTLPHLLALLCNPPKEFPPPETTLLIIDSVSSLFPSYFPNAAELKDRQTQGKITDKAQLQWLLNRKWNVSSDLATHLARLASRGIAVLAVNQAHTKIKGQPRATLQPVLAGGGWDSNVQTRVAMYRDLPDKRFMEITKRAGKTFPVRMAGMIIAFRIDTDGLHEIYETEQRSLGIPPKKTVPPIEETPCRKRKASDEIADSQDEESDEEFD</sequence>
<dbReference type="GO" id="GO:0000707">
    <property type="term" value="P:meiotic DNA recombinase assembly"/>
    <property type="evidence" value="ECO:0007669"/>
    <property type="project" value="TreeGrafter"/>
</dbReference>
<evidence type="ECO:0000259" key="9">
    <source>
        <dbReference type="PROSITE" id="PS50162"/>
    </source>
</evidence>
<comment type="caution">
    <text evidence="10">The sequence shown here is derived from an EMBL/GenBank/DDBJ whole genome shotgun (WGS) entry which is preliminary data.</text>
</comment>
<evidence type="ECO:0000256" key="5">
    <source>
        <dbReference type="ARBA" id="ARBA00023204"/>
    </source>
</evidence>
<dbReference type="GO" id="GO:0005657">
    <property type="term" value="C:replication fork"/>
    <property type="evidence" value="ECO:0007669"/>
    <property type="project" value="TreeGrafter"/>
</dbReference>
<dbReference type="GO" id="GO:0008821">
    <property type="term" value="F:crossover junction DNA endonuclease activity"/>
    <property type="evidence" value="ECO:0007669"/>
    <property type="project" value="TreeGrafter"/>
</dbReference>
<dbReference type="InterPro" id="IPR052093">
    <property type="entry name" value="HR_Repair_Mediator"/>
</dbReference>
<dbReference type="GO" id="GO:0000400">
    <property type="term" value="F:four-way junction DNA binding"/>
    <property type="evidence" value="ECO:0007669"/>
    <property type="project" value="TreeGrafter"/>
</dbReference>
<evidence type="ECO:0000256" key="4">
    <source>
        <dbReference type="ARBA" id="ARBA00022840"/>
    </source>
</evidence>
<dbReference type="InterPro" id="IPR003593">
    <property type="entry name" value="AAA+_ATPase"/>
</dbReference>
<keyword evidence="6" id="KW-0539">Nucleus</keyword>
<dbReference type="PROSITE" id="PS50162">
    <property type="entry name" value="RECA_2"/>
    <property type="match status" value="1"/>
</dbReference>
<dbReference type="PANTHER" id="PTHR46239:SF1">
    <property type="entry name" value="DNA REPAIR PROTEIN RAD51 HOMOLOG 3"/>
    <property type="match status" value="1"/>
</dbReference>
<dbReference type="PANTHER" id="PTHR46239">
    <property type="entry name" value="DNA REPAIR PROTEIN RAD51 HOMOLOG 3 RAD51C"/>
    <property type="match status" value="1"/>
</dbReference>
<keyword evidence="2" id="KW-0547">Nucleotide-binding</keyword>
<name>A0A9W9JT49_9EURO</name>
<dbReference type="SMART" id="SM00382">
    <property type="entry name" value="AAA"/>
    <property type="match status" value="1"/>
</dbReference>
<dbReference type="Gene3D" id="3.40.50.300">
    <property type="entry name" value="P-loop containing nucleotide triphosphate hydrolases"/>
    <property type="match status" value="1"/>
</dbReference>
<keyword evidence="11" id="KW-1185">Reference proteome</keyword>
<organism evidence="10 11">
    <name type="scientific">Penicillium angulare</name>
    <dbReference type="NCBI Taxonomy" id="116970"/>
    <lineage>
        <taxon>Eukaryota</taxon>
        <taxon>Fungi</taxon>
        <taxon>Dikarya</taxon>
        <taxon>Ascomycota</taxon>
        <taxon>Pezizomycotina</taxon>
        <taxon>Eurotiomycetes</taxon>
        <taxon>Eurotiomycetidae</taxon>
        <taxon>Eurotiales</taxon>
        <taxon>Aspergillaceae</taxon>
        <taxon>Penicillium</taxon>
    </lineage>
</organism>
<dbReference type="CDD" id="cd01393">
    <property type="entry name" value="RecA-like"/>
    <property type="match status" value="1"/>
</dbReference>
<comment type="subcellular location">
    <subcellularLocation>
        <location evidence="1">Nucleus</location>
    </subcellularLocation>
</comment>
<feature type="region of interest" description="Disordered" evidence="8">
    <location>
        <begin position="302"/>
        <end position="340"/>
    </location>
</feature>
<evidence type="ECO:0000256" key="7">
    <source>
        <dbReference type="ARBA" id="ARBA00040674"/>
    </source>
</evidence>
<dbReference type="InterPro" id="IPR020588">
    <property type="entry name" value="RecA_ATP-bd"/>
</dbReference>
<dbReference type="GO" id="GO:0033063">
    <property type="term" value="C:Rad51B-Rad51C-Rad51D-XRCC2 complex"/>
    <property type="evidence" value="ECO:0007669"/>
    <property type="project" value="TreeGrafter"/>
</dbReference>
<dbReference type="Proteomes" id="UP001149165">
    <property type="component" value="Unassembled WGS sequence"/>
</dbReference>
<dbReference type="OrthoDB" id="5957327at2759"/>
<dbReference type="GO" id="GO:0033065">
    <property type="term" value="C:Rad51C-XRCC3 complex"/>
    <property type="evidence" value="ECO:0007669"/>
    <property type="project" value="TreeGrafter"/>
</dbReference>
<dbReference type="EMBL" id="JAPQKH010000012">
    <property type="protein sequence ID" value="KAJ5080911.1"/>
    <property type="molecule type" value="Genomic_DNA"/>
</dbReference>
<evidence type="ECO:0000256" key="2">
    <source>
        <dbReference type="ARBA" id="ARBA00022741"/>
    </source>
</evidence>
<keyword evidence="5" id="KW-0234">DNA repair</keyword>
<gene>
    <name evidence="10" type="ORF">N7456_013621</name>
</gene>
<dbReference type="GO" id="GO:0140664">
    <property type="term" value="F:ATP-dependent DNA damage sensor activity"/>
    <property type="evidence" value="ECO:0007669"/>
    <property type="project" value="InterPro"/>
</dbReference>
<evidence type="ECO:0000256" key="8">
    <source>
        <dbReference type="SAM" id="MobiDB-lite"/>
    </source>
</evidence>
<feature type="compositionally biased region" description="Acidic residues" evidence="8">
    <location>
        <begin position="326"/>
        <end position="340"/>
    </location>
</feature>
<keyword evidence="4" id="KW-0067">ATP-binding</keyword>
<evidence type="ECO:0000256" key="1">
    <source>
        <dbReference type="ARBA" id="ARBA00004123"/>
    </source>
</evidence>
<reference evidence="10" key="1">
    <citation type="submission" date="2022-11" db="EMBL/GenBank/DDBJ databases">
        <authorList>
            <person name="Petersen C."/>
        </authorList>
    </citation>
    <scope>NUCLEOTIDE SEQUENCE</scope>
    <source>
        <strain evidence="10">IBT 30069</strain>
    </source>
</reference>
<dbReference type="GO" id="GO:0005524">
    <property type="term" value="F:ATP binding"/>
    <property type="evidence" value="ECO:0007669"/>
    <property type="project" value="UniProtKB-KW"/>
</dbReference>
<evidence type="ECO:0000256" key="3">
    <source>
        <dbReference type="ARBA" id="ARBA00022763"/>
    </source>
</evidence>
<evidence type="ECO:0000313" key="11">
    <source>
        <dbReference type="Proteomes" id="UP001149165"/>
    </source>
</evidence>
<evidence type="ECO:0000313" key="10">
    <source>
        <dbReference type="EMBL" id="KAJ5080911.1"/>
    </source>
</evidence>
<dbReference type="SUPFAM" id="SSF52540">
    <property type="entry name" value="P-loop containing nucleoside triphosphate hydrolases"/>
    <property type="match status" value="1"/>
</dbReference>
<dbReference type="Pfam" id="PF08423">
    <property type="entry name" value="Rad51"/>
    <property type="match status" value="1"/>
</dbReference>
<dbReference type="InterPro" id="IPR013632">
    <property type="entry name" value="Rad51_C"/>
</dbReference>